<dbReference type="EMBL" id="SGXC01000002">
    <property type="protein sequence ID" value="RZS80957.1"/>
    <property type="molecule type" value="Genomic_DNA"/>
</dbReference>
<name>A0A4Q7NE33_9BURK</name>
<evidence type="ECO:0000259" key="3">
    <source>
        <dbReference type="SMART" id="SM00822"/>
    </source>
</evidence>
<proteinExistence type="inferred from homology"/>
<dbReference type="InterPro" id="IPR057326">
    <property type="entry name" value="KR_dom"/>
</dbReference>
<feature type="domain" description="Ketoreductase" evidence="3">
    <location>
        <begin position="16"/>
        <end position="200"/>
    </location>
</feature>
<dbReference type="InterPro" id="IPR002347">
    <property type="entry name" value="SDR_fam"/>
</dbReference>
<sequence length="255" mass="25788">MTQATPFAPQDRLDGKVAVIAGGTGAIGHASARRLAARGARCVLLHNGDPAAAARVAELPGAGHAEVAASITDSPALKAAADRVRADFGTCHILVNSAGYTKPVPAADLDALTDELIDDILKVNFRGVFSTIRAFAPLLKESGDGLIVTLSSIAAFTGVGSNLAYVAAKASVDVVGEALARVLAPQVRVLSVSPGVVDSTFVPGRGADFNAKTAATTPLGRIGTTDDIAAAVEACATSLRFATGTRIVVDGGRHL</sequence>
<dbReference type="PANTHER" id="PTHR42760:SF133">
    <property type="entry name" value="3-OXOACYL-[ACYL-CARRIER-PROTEIN] REDUCTASE"/>
    <property type="match status" value="1"/>
</dbReference>
<dbReference type="PANTHER" id="PTHR42760">
    <property type="entry name" value="SHORT-CHAIN DEHYDROGENASES/REDUCTASES FAMILY MEMBER"/>
    <property type="match status" value="1"/>
</dbReference>
<dbReference type="InterPro" id="IPR036291">
    <property type="entry name" value="NAD(P)-bd_dom_sf"/>
</dbReference>
<evidence type="ECO:0000256" key="2">
    <source>
        <dbReference type="ARBA" id="ARBA00023002"/>
    </source>
</evidence>
<protein>
    <submittedName>
        <fullName evidence="4">NAD(P)-dependent dehydrogenase (Short-subunit alcohol dehydrogenase family)</fullName>
    </submittedName>
</protein>
<dbReference type="PRINTS" id="PR00081">
    <property type="entry name" value="GDHRDH"/>
</dbReference>
<comment type="similarity">
    <text evidence="1">Belongs to the short-chain dehydrogenases/reductases (SDR) family.</text>
</comment>
<dbReference type="SMART" id="SM00822">
    <property type="entry name" value="PKS_KR"/>
    <property type="match status" value="1"/>
</dbReference>
<comment type="caution">
    <text evidence="4">The sequence shown here is derived from an EMBL/GenBank/DDBJ whole genome shotgun (WGS) entry which is preliminary data.</text>
</comment>
<dbReference type="GO" id="GO:0016616">
    <property type="term" value="F:oxidoreductase activity, acting on the CH-OH group of donors, NAD or NADP as acceptor"/>
    <property type="evidence" value="ECO:0007669"/>
    <property type="project" value="UniProtKB-ARBA"/>
</dbReference>
<evidence type="ECO:0000256" key="1">
    <source>
        <dbReference type="ARBA" id="ARBA00006484"/>
    </source>
</evidence>
<dbReference type="Pfam" id="PF13561">
    <property type="entry name" value="adh_short_C2"/>
    <property type="match status" value="1"/>
</dbReference>
<dbReference type="Gene3D" id="3.40.50.720">
    <property type="entry name" value="NAD(P)-binding Rossmann-like Domain"/>
    <property type="match status" value="1"/>
</dbReference>
<dbReference type="InterPro" id="IPR020904">
    <property type="entry name" value="Sc_DH/Rdtase_CS"/>
</dbReference>
<keyword evidence="2" id="KW-0560">Oxidoreductase</keyword>
<evidence type="ECO:0000313" key="4">
    <source>
        <dbReference type="EMBL" id="RZS80957.1"/>
    </source>
</evidence>
<organism evidence="4 5">
    <name type="scientific">Pigmentiphaga kullae</name>
    <dbReference type="NCBI Taxonomy" id="151784"/>
    <lineage>
        <taxon>Bacteria</taxon>
        <taxon>Pseudomonadati</taxon>
        <taxon>Pseudomonadota</taxon>
        <taxon>Betaproteobacteria</taxon>
        <taxon>Burkholderiales</taxon>
        <taxon>Alcaligenaceae</taxon>
        <taxon>Pigmentiphaga</taxon>
    </lineage>
</organism>
<gene>
    <name evidence="4" type="ORF">EV675_3570</name>
</gene>
<reference evidence="4 5" key="1">
    <citation type="submission" date="2019-02" db="EMBL/GenBank/DDBJ databases">
        <title>Genomic Encyclopedia of Type Strains, Phase IV (KMG-IV): sequencing the most valuable type-strain genomes for metagenomic binning, comparative biology and taxonomic classification.</title>
        <authorList>
            <person name="Goeker M."/>
        </authorList>
    </citation>
    <scope>NUCLEOTIDE SEQUENCE [LARGE SCALE GENOMIC DNA]</scope>
    <source>
        <strain evidence="4 5">K24</strain>
    </source>
</reference>
<evidence type="ECO:0000313" key="5">
    <source>
        <dbReference type="Proteomes" id="UP000292445"/>
    </source>
</evidence>
<dbReference type="PROSITE" id="PS00061">
    <property type="entry name" value="ADH_SHORT"/>
    <property type="match status" value="1"/>
</dbReference>
<dbReference type="AlphaFoldDB" id="A0A4Q7NE33"/>
<dbReference type="Proteomes" id="UP000292445">
    <property type="component" value="Unassembled WGS sequence"/>
</dbReference>
<dbReference type="PRINTS" id="PR00080">
    <property type="entry name" value="SDRFAMILY"/>
</dbReference>
<dbReference type="CDD" id="cd05233">
    <property type="entry name" value="SDR_c"/>
    <property type="match status" value="1"/>
</dbReference>
<dbReference type="SUPFAM" id="SSF51735">
    <property type="entry name" value="NAD(P)-binding Rossmann-fold domains"/>
    <property type="match status" value="1"/>
</dbReference>
<dbReference type="OrthoDB" id="20590at2"/>
<accession>A0A4Q7NE33</accession>
<keyword evidence="5" id="KW-1185">Reference proteome</keyword>
<dbReference type="RefSeq" id="WP_130358558.1">
    <property type="nucleotide sequence ID" value="NZ_SGXC01000002.1"/>
</dbReference>